<proteinExistence type="inferred from homology"/>
<keyword evidence="6" id="KW-1133">Transmembrane helix</keyword>
<feature type="transmembrane region" description="Helical" evidence="6">
    <location>
        <begin position="432"/>
        <end position="451"/>
    </location>
</feature>
<keyword evidence="6" id="KW-0472">Membrane</keyword>
<reference evidence="9 10" key="1">
    <citation type="submission" date="2018-06" db="EMBL/GenBank/DDBJ databases">
        <title>Freshwater and sediment microbial communities from various areas in North America, analyzing microbe dynamics in response to fracking.</title>
        <authorList>
            <person name="Lamendella R."/>
        </authorList>
    </citation>
    <scope>NUCLEOTIDE SEQUENCE [LARGE SCALE GENOMIC DNA]</scope>
    <source>
        <strain evidence="9 10">99A</strain>
    </source>
</reference>
<feature type="transmembrane region" description="Helical" evidence="6">
    <location>
        <begin position="342"/>
        <end position="361"/>
    </location>
</feature>
<feature type="transmembrane region" description="Helical" evidence="6">
    <location>
        <begin position="382"/>
        <end position="398"/>
    </location>
</feature>
<dbReference type="SUPFAM" id="SSF48317">
    <property type="entry name" value="Acid phosphatase/Vanadium-dependent haloperoxidase"/>
    <property type="match status" value="1"/>
</dbReference>
<feature type="chain" id="PRO_5016415919" evidence="7">
    <location>
        <begin position="24"/>
        <end position="493"/>
    </location>
</feature>
<dbReference type="PANTHER" id="PTHR43758:SF8">
    <property type="entry name" value="8-OXO-DGTP DIPHOSPHATASE YTKD-RELATED"/>
    <property type="match status" value="1"/>
</dbReference>
<dbReference type="PROSITE" id="PS00893">
    <property type="entry name" value="NUDIX_BOX"/>
    <property type="match status" value="1"/>
</dbReference>
<evidence type="ECO:0000256" key="2">
    <source>
        <dbReference type="ARBA" id="ARBA00005582"/>
    </source>
</evidence>
<evidence type="ECO:0000313" key="10">
    <source>
        <dbReference type="Proteomes" id="UP000248729"/>
    </source>
</evidence>
<evidence type="ECO:0000256" key="6">
    <source>
        <dbReference type="SAM" id="Phobius"/>
    </source>
</evidence>
<evidence type="ECO:0000256" key="1">
    <source>
        <dbReference type="ARBA" id="ARBA00001946"/>
    </source>
</evidence>
<keyword evidence="5" id="KW-0460">Magnesium</keyword>
<evidence type="ECO:0000313" key="9">
    <source>
        <dbReference type="EMBL" id="RAS61457.1"/>
    </source>
</evidence>
<comment type="caution">
    <text evidence="9">The sequence shown here is derived from an EMBL/GenBank/DDBJ whole genome shotgun (WGS) entry which is preliminary data.</text>
</comment>
<feature type="signal peptide" evidence="7">
    <location>
        <begin position="1"/>
        <end position="23"/>
    </location>
</feature>
<dbReference type="RefSeq" id="WP_258004316.1">
    <property type="nucleotide sequence ID" value="NZ_QLTR01000018.1"/>
</dbReference>
<keyword evidence="6" id="KW-0812">Transmembrane</keyword>
<evidence type="ECO:0000259" key="8">
    <source>
        <dbReference type="PROSITE" id="PS51462"/>
    </source>
</evidence>
<dbReference type="EMBL" id="QLTR01000018">
    <property type="protein sequence ID" value="RAS61457.1"/>
    <property type="molecule type" value="Genomic_DNA"/>
</dbReference>
<evidence type="ECO:0000256" key="5">
    <source>
        <dbReference type="ARBA" id="ARBA00022842"/>
    </source>
</evidence>
<comment type="cofactor">
    <cofactor evidence="1">
        <name>Mg(2+)</name>
        <dbReference type="ChEBI" id="CHEBI:18420"/>
    </cofactor>
</comment>
<feature type="domain" description="Nudix hydrolase" evidence="8">
    <location>
        <begin position="41"/>
        <end position="174"/>
    </location>
</feature>
<comment type="similarity">
    <text evidence="2">Belongs to the Nudix hydrolase family.</text>
</comment>
<feature type="transmembrane region" description="Helical" evidence="6">
    <location>
        <begin position="457"/>
        <end position="481"/>
    </location>
</feature>
<dbReference type="InterPro" id="IPR020084">
    <property type="entry name" value="NUDIX_hydrolase_CS"/>
</dbReference>
<dbReference type="PANTHER" id="PTHR43758">
    <property type="entry name" value="7,8-DIHYDRO-8-OXOGUANINE TRIPHOSPHATASE"/>
    <property type="match status" value="1"/>
</dbReference>
<feature type="transmembrane region" description="Helical" evidence="6">
    <location>
        <begin position="291"/>
        <end position="311"/>
    </location>
</feature>
<feature type="transmembrane region" description="Helical" evidence="6">
    <location>
        <begin position="252"/>
        <end position="271"/>
    </location>
</feature>
<evidence type="ECO:0000256" key="7">
    <source>
        <dbReference type="SAM" id="SignalP"/>
    </source>
</evidence>
<dbReference type="InterPro" id="IPR015797">
    <property type="entry name" value="NUDIX_hydrolase-like_dom_sf"/>
</dbReference>
<keyword evidence="4" id="KW-0378">Hydrolase</keyword>
<accession>A0A329E6N7</accession>
<dbReference type="InterPro" id="IPR036938">
    <property type="entry name" value="PAP2/HPO_sf"/>
</dbReference>
<dbReference type="GO" id="GO:0046872">
    <property type="term" value="F:metal ion binding"/>
    <property type="evidence" value="ECO:0007669"/>
    <property type="project" value="UniProtKB-KW"/>
</dbReference>
<feature type="transmembrane region" description="Helical" evidence="6">
    <location>
        <begin position="224"/>
        <end position="245"/>
    </location>
</feature>
<dbReference type="CDD" id="cd02883">
    <property type="entry name" value="NUDIX_Hydrolase"/>
    <property type="match status" value="1"/>
</dbReference>
<gene>
    <name evidence="9" type="ORF">DET48_11877</name>
</gene>
<organism evidence="9 10">
    <name type="scientific">Vibrio diazotrophicus</name>
    <dbReference type="NCBI Taxonomy" id="685"/>
    <lineage>
        <taxon>Bacteria</taxon>
        <taxon>Pseudomonadati</taxon>
        <taxon>Pseudomonadota</taxon>
        <taxon>Gammaproteobacteria</taxon>
        <taxon>Vibrionales</taxon>
        <taxon>Vibrionaceae</taxon>
        <taxon>Vibrio</taxon>
    </lineage>
</organism>
<sequence length="493" mass="55233">MFQRRLLEVIAAFWLLYLLPAYAQEQGNIAAPNTAAPNMASPYKGALCLIKADNKIVLVKEIITKQLSIPGGTIKPGEPPQLAAQRETWEETGIVVTVGEELGHTDKAIFFDCVSSSEIIAYQHQNSMGGYELPVWFAPDYGIEVSSAMLVDPSYVNSEQYRYPKEWDSTIEMFQRATDQPIRIVADLIQAAPSFHQSELKWIQAFQLWVNKLPQQWGSFIHNLLLSGNLFASPICGIILFPLLYWRCGKSVCYKVSFAISISSLICLFAQQGFTFPRPHVYLPSLQLVSSYGKGFPSLPVAVWSSIGILLMTEKERLGGHWFGVAYWLSAVWLILSKFYSGSAFLTDMAVGAFLGLLITWNIIRFDIKRTEKARTIMGSRRVWWGISLVAAIFAYYWQLPVFSAWLVVLIVMSLVTTTLKNQREHLTLFQGLLFTLILAAVYMVISYLAAQVSSSGILSLVVEISRYPTIIIVFVAMIKLTSSATTETKKPS</sequence>
<dbReference type="GO" id="GO:0005737">
    <property type="term" value="C:cytoplasm"/>
    <property type="evidence" value="ECO:0007669"/>
    <property type="project" value="TreeGrafter"/>
</dbReference>
<feature type="transmembrane region" description="Helical" evidence="6">
    <location>
        <begin position="318"/>
        <end position="336"/>
    </location>
</feature>
<evidence type="ECO:0000256" key="4">
    <source>
        <dbReference type="ARBA" id="ARBA00022801"/>
    </source>
</evidence>
<protein>
    <submittedName>
        <fullName evidence="9">PAP2 superfamily protein</fullName>
    </submittedName>
</protein>
<dbReference type="GO" id="GO:0016818">
    <property type="term" value="F:hydrolase activity, acting on acid anhydrides, in phosphorus-containing anhydrides"/>
    <property type="evidence" value="ECO:0007669"/>
    <property type="project" value="TreeGrafter"/>
</dbReference>
<dbReference type="InterPro" id="IPR000086">
    <property type="entry name" value="NUDIX_hydrolase_dom"/>
</dbReference>
<keyword evidence="3" id="KW-0479">Metal-binding</keyword>
<dbReference type="Proteomes" id="UP000248729">
    <property type="component" value="Unassembled WGS sequence"/>
</dbReference>
<dbReference type="SUPFAM" id="SSF55811">
    <property type="entry name" value="Nudix"/>
    <property type="match status" value="1"/>
</dbReference>
<keyword evidence="7" id="KW-0732">Signal</keyword>
<evidence type="ECO:0000256" key="3">
    <source>
        <dbReference type="ARBA" id="ARBA00022723"/>
    </source>
</evidence>
<dbReference type="Gene3D" id="3.90.79.10">
    <property type="entry name" value="Nucleoside Triphosphate Pyrophosphohydrolase"/>
    <property type="match status" value="1"/>
</dbReference>
<name>A0A329E6N7_VIBDI</name>
<dbReference type="PROSITE" id="PS51462">
    <property type="entry name" value="NUDIX"/>
    <property type="match status" value="1"/>
</dbReference>
<dbReference type="AlphaFoldDB" id="A0A329E6N7"/>
<dbReference type="Pfam" id="PF00293">
    <property type="entry name" value="NUDIX"/>
    <property type="match status" value="1"/>
</dbReference>